<evidence type="ECO:0000256" key="4">
    <source>
        <dbReference type="ARBA" id="ARBA00008276"/>
    </source>
</evidence>
<dbReference type="GO" id="GO:0008841">
    <property type="term" value="F:dihydrofolate synthase activity"/>
    <property type="evidence" value="ECO:0007669"/>
    <property type="project" value="UniProtKB-EC"/>
</dbReference>
<dbReference type="SUPFAM" id="SSF53244">
    <property type="entry name" value="MurD-like peptide ligases, peptide-binding domain"/>
    <property type="match status" value="1"/>
</dbReference>
<comment type="caution">
    <text evidence="22">The sequence shown here is derived from an EMBL/GenBank/DDBJ whole genome shotgun (WGS) entry which is preliminary data.</text>
</comment>
<evidence type="ECO:0000256" key="15">
    <source>
        <dbReference type="ARBA" id="ARBA00030592"/>
    </source>
</evidence>
<evidence type="ECO:0000256" key="16">
    <source>
        <dbReference type="ARBA" id="ARBA00032510"/>
    </source>
</evidence>
<name>A0AAP4WUQ3_9GAMM</name>
<evidence type="ECO:0000256" key="14">
    <source>
        <dbReference type="ARBA" id="ARBA00030048"/>
    </source>
</evidence>
<evidence type="ECO:0000256" key="11">
    <source>
        <dbReference type="ARBA" id="ARBA00022840"/>
    </source>
</evidence>
<evidence type="ECO:0000256" key="2">
    <source>
        <dbReference type="ARBA" id="ARBA00004799"/>
    </source>
</evidence>
<keyword evidence="12" id="KW-0460">Magnesium</keyword>
<evidence type="ECO:0000256" key="5">
    <source>
        <dbReference type="ARBA" id="ARBA00013023"/>
    </source>
</evidence>
<evidence type="ECO:0000256" key="6">
    <source>
        <dbReference type="ARBA" id="ARBA00013025"/>
    </source>
</evidence>
<evidence type="ECO:0000259" key="21">
    <source>
        <dbReference type="Pfam" id="PF02875"/>
    </source>
</evidence>
<dbReference type="InterPro" id="IPR004101">
    <property type="entry name" value="Mur_ligase_C"/>
</dbReference>
<protein>
    <recommendedName>
        <fullName evidence="7">Dihydrofolate synthase/folylpolyglutamate synthase</fullName>
        <ecNumber evidence="5">6.3.2.12</ecNumber>
        <ecNumber evidence="6">6.3.2.17</ecNumber>
    </recommendedName>
    <alternativeName>
        <fullName evidence="16">Folylpoly-gamma-glutamate synthetase-dihydrofolate synthetase</fullName>
    </alternativeName>
    <alternativeName>
        <fullName evidence="14">Folylpolyglutamate synthetase</fullName>
    </alternativeName>
    <alternativeName>
        <fullName evidence="15">Tetrahydrofolylpolyglutamate synthase</fullName>
    </alternativeName>
</protein>
<evidence type="ECO:0000256" key="1">
    <source>
        <dbReference type="ARBA" id="ARBA00002714"/>
    </source>
</evidence>
<dbReference type="EMBL" id="JAUORK010000003">
    <property type="protein sequence ID" value="MDO6671270.1"/>
    <property type="molecule type" value="Genomic_DNA"/>
</dbReference>
<evidence type="ECO:0000256" key="19">
    <source>
        <dbReference type="ARBA" id="ARBA00049035"/>
    </source>
</evidence>
<evidence type="ECO:0000313" key="23">
    <source>
        <dbReference type="Proteomes" id="UP001170481"/>
    </source>
</evidence>
<dbReference type="GO" id="GO:0005524">
    <property type="term" value="F:ATP binding"/>
    <property type="evidence" value="ECO:0007669"/>
    <property type="project" value="UniProtKB-KW"/>
</dbReference>
<dbReference type="Gene3D" id="3.90.190.20">
    <property type="entry name" value="Mur ligase, C-terminal domain"/>
    <property type="match status" value="1"/>
</dbReference>
<comment type="catalytic activity">
    <reaction evidence="18">
        <text>10-formyltetrahydrofolyl-(gamma-L-Glu)(n) + L-glutamate + ATP = 10-formyltetrahydrofolyl-(gamma-L-Glu)(n+1) + ADP + phosphate + H(+)</text>
        <dbReference type="Rhea" id="RHEA:51904"/>
        <dbReference type="Rhea" id="RHEA-COMP:13088"/>
        <dbReference type="Rhea" id="RHEA-COMP:14300"/>
        <dbReference type="ChEBI" id="CHEBI:15378"/>
        <dbReference type="ChEBI" id="CHEBI:29985"/>
        <dbReference type="ChEBI" id="CHEBI:30616"/>
        <dbReference type="ChEBI" id="CHEBI:43474"/>
        <dbReference type="ChEBI" id="CHEBI:134413"/>
        <dbReference type="ChEBI" id="CHEBI:456216"/>
        <dbReference type="EC" id="6.3.2.17"/>
    </reaction>
</comment>
<dbReference type="EC" id="6.3.2.17" evidence="6"/>
<dbReference type="InterPro" id="IPR036565">
    <property type="entry name" value="Mur-like_cat_sf"/>
</dbReference>
<feature type="domain" description="Mur ligase C-terminal" evidence="21">
    <location>
        <begin position="366"/>
        <end position="493"/>
    </location>
</feature>
<comment type="catalytic activity">
    <reaction evidence="20">
        <text>7,8-dihydropteroate + L-glutamate + ATP = 7,8-dihydrofolate + ADP + phosphate + H(+)</text>
        <dbReference type="Rhea" id="RHEA:23584"/>
        <dbReference type="ChEBI" id="CHEBI:15378"/>
        <dbReference type="ChEBI" id="CHEBI:17839"/>
        <dbReference type="ChEBI" id="CHEBI:29985"/>
        <dbReference type="ChEBI" id="CHEBI:30616"/>
        <dbReference type="ChEBI" id="CHEBI:43474"/>
        <dbReference type="ChEBI" id="CHEBI:57451"/>
        <dbReference type="ChEBI" id="CHEBI:456216"/>
        <dbReference type="EC" id="6.3.2.12"/>
    </reaction>
</comment>
<evidence type="ECO:0000256" key="13">
    <source>
        <dbReference type="ARBA" id="ARBA00022909"/>
    </source>
</evidence>
<sequence>MAEQGSAPASCSTDEVLQSSSLPPLDAASWQLSPLHDAVPRGLSLDEWLTRLEHQHPVSIDMGLARVLCVARRLGLVGAGARRLGGRIITVAGTNGKGSTVAMLEALGRAHGLSTATYTSPHLLHYNERLSFNGHDVSDAALVTAFEQVDSARHSGLSASGEPVDDEGVISLTYFEAGTLAGLWLIAQQQPQLAILEVGLGGRLDAVNIIDCDVAMIITVAQDHAAFLGTDLENIGFEKAGILRAGKPAVFGSDVLPSSCAAHARTLGVTPQVLWQDFRWQATAEFVNGNVNSSVKGGVDGSTDHSATSQWQWQRLSAPALTFDALPDPGLPRDNAASALNALVEAGIELNAKCVQQAMASVKLKGRMQWLSRHGRDWCLDVGHNPHAASYLASRLAAHDLRCARDPATHPRRALLAMLGDKDAAGVIQALAPVVDGFVVATLDGERSRQASELAAVVRHCGGEVLAECETVTAAAEWLAREASAGEVLVCGSFFTVGEALMWLDAQA</sequence>
<keyword evidence="11" id="KW-0067">ATP-binding</keyword>
<comment type="catalytic activity">
    <reaction evidence="19">
        <text>(6R)-5,10-methylenetetrahydrofolyl-(gamma-L-Glu)(n) + L-glutamate + ATP = (6R)-5,10-methylenetetrahydrofolyl-(gamma-L-Glu)(n+1) + ADP + phosphate + H(+)</text>
        <dbReference type="Rhea" id="RHEA:51912"/>
        <dbReference type="Rhea" id="RHEA-COMP:13257"/>
        <dbReference type="Rhea" id="RHEA-COMP:13258"/>
        <dbReference type="ChEBI" id="CHEBI:15378"/>
        <dbReference type="ChEBI" id="CHEBI:29985"/>
        <dbReference type="ChEBI" id="CHEBI:30616"/>
        <dbReference type="ChEBI" id="CHEBI:43474"/>
        <dbReference type="ChEBI" id="CHEBI:136572"/>
        <dbReference type="ChEBI" id="CHEBI:456216"/>
        <dbReference type="EC" id="6.3.2.17"/>
    </reaction>
</comment>
<comment type="similarity">
    <text evidence="4">Belongs to the folylpolyglutamate synthase family.</text>
</comment>
<dbReference type="SUPFAM" id="SSF53623">
    <property type="entry name" value="MurD-like peptide ligases, catalytic domain"/>
    <property type="match status" value="1"/>
</dbReference>
<dbReference type="PANTHER" id="PTHR11136">
    <property type="entry name" value="FOLYLPOLYGLUTAMATE SYNTHASE-RELATED"/>
    <property type="match status" value="1"/>
</dbReference>
<evidence type="ECO:0000256" key="9">
    <source>
        <dbReference type="ARBA" id="ARBA00022723"/>
    </source>
</evidence>
<dbReference type="InterPro" id="IPR001645">
    <property type="entry name" value="Folylpolyglutamate_synth"/>
</dbReference>
<dbReference type="NCBIfam" id="TIGR01499">
    <property type="entry name" value="folC"/>
    <property type="match status" value="1"/>
</dbReference>
<dbReference type="Gene3D" id="3.40.1190.10">
    <property type="entry name" value="Mur-like, catalytic domain"/>
    <property type="match status" value="1"/>
</dbReference>
<evidence type="ECO:0000313" key="22">
    <source>
        <dbReference type="EMBL" id="MDO6671270.1"/>
    </source>
</evidence>
<comment type="function">
    <text evidence="1">Functions in two distinct reactions of the de novo folate biosynthetic pathway. Catalyzes the addition of a glutamate residue to dihydropteroate (7,8-dihydropteroate or H2Pte) to form dihydrofolate (7,8-dihydrofolate monoglutamate or H2Pte-Glu). Also catalyzes successive additions of L-glutamate to tetrahydrofolate or 10-formyltetrahydrofolate or 5,10-methylenetetrahydrofolate, leading to folylpolyglutamate derivatives.</text>
</comment>
<comment type="pathway">
    <text evidence="3">Cofactor biosynthesis; tetrahydrofolylpolyglutamate biosynthesis.</text>
</comment>
<dbReference type="Proteomes" id="UP001170481">
    <property type="component" value="Unassembled WGS sequence"/>
</dbReference>
<gene>
    <name evidence="22" type="ORF">Q4535_03970</name>
</gene>
<evidence type="ECO:0000256" key="20">
    <source>
        <dbReference type="ARBA" id="ARBA00049161"/>
    </source>
</evidence>
<dbReference type="GO" id="GO:0046656">
    <property type="term" value="P:folic acid biosynthetic process"/>
    <property type="evidence" value="ECO:0007669"/>
    <property type="project" value="UniProtKB-KW"/>
</dbReference>
<dbReference type="GO" id="GO:0005737">
    <property type="term" value="C:cytoplasm"/>
    <property type="evidence" value="ECO:0007669"/>
    <property type="project" value="TreeGrafter"/>
</dbReference>
<comment type="catalytic activity">
    <reaction evidence="17">
        <text>(6S)-5,6,7,8-tetrahydrofolyl-(gamma-L-Glu)(n) + L-glutamate + ATP = (6S)-5,6,7,8-tetrahydrofolyl-(gamma-L-Glu)(n+1) + ADP + phosphate + H(+)</text>
        <dbReference type="Rhea" id="RHEA:10580"/>
        <dbReference type="Rhea" id="RHEA-COMP:14738"/>
        <dbReference type="Rhea" id="RHEA-COMP:14740"/>
        <dbReference type="ChEBI" id="CHEBI:15378"/>
        <dbReference type="ChEBI" id="CHEBI:29985"/>
        <dbReference type="ChEBI" id="CHEBI:30616"/>
        <dbReference type="ChEBI" id="CHEBI:43474"/>
        <dbReference type="ChEBI" id="CHEBI:141005"/>
        <dbReference type="ChEBI" id="CHEBI:456216"/>
        <dbReference type="EC" id="6.3.2.17"/>
    </reaction>
</comment>
<dbReference type="RefSeq" id="WP_303592969.1">
    <property type="nucleotide sequence ID" value="NZ_JAUORK010000003.1"/>
</dbReference>
<proteinExistence type="inferred from homology"/>
<evidence type="ECO:0000256" key="7">
    <source>
        <dbReference type="ARBA" id="ARBA00019357"/>
    </source>
</evidence>
<reference evidence="22" key="1">
    <citation type="submission" date="2023-07" db="EMBL/GenBank/DDBJ databases">
        <title>Genome content predicts the carbon catabolic preferences of heterotrophic bacteria.</title>
        <authorList>
            <person name="Gralka M."/>
        </authorList>
    </citation>
    <scope>NUCLEOTIDE SEQUENCE</scope>
    <source>
        <strain evidence="22">C2R13</strain>
    </source>
</reference>
<dbReference type="Pfam" id="PF02875">
    <property type="entry name" value="Mur_ligase_C"/>
    <property type="match status" value="1"/>
</dbReference>
<keyword evidence="8 22" id="KW-0436">Ligase</keyword>
<dbReference type="GO" id="GO:0004326">
    <property type="term" value="F:tetrahydrofolylpolyglutamate synthase activity"/>
    <property type="evidence" value="ECO:0007669"/>
    <property type="project" value="UniProtKB-EC"/>
</dbReference>
<dbReference type="InterPro" id="IPR036615">
    <property type="entry name" value="Mur_ligase_C_dom_sf"/>
</dbReference>
<keyword evidence="10" id="KW-0547">Nucleotide-binding</keyword>
<dbReference type="AlphaFoldDB" id="A0AAP4WUQ3"/>
<evidence type="ECO:0000256" key="12">
    <source>
        <dbReference type="ARBA" id="ARBA00022842"/>
    </source>
</evidence>
<evidence type="ECO:0000256" key="8">
    <source>
        <dbReference type="ARBA" id="ARBA00022598"/>
    </source>
</evidence>
<evidence type="ECO:0000256" key="3">
    <source>
        <dbReference type="ARBA" id="ARBA00005150"/>
    </source>
</evidence>
<keyword evidence="13" id="KW-0289">Folate biosynthesis</keyword>
<evidence type="ECO:0000256" key="10">
    <source>
        <dbReference type="ARBA" id="ARBA00022741"/>
    </source>
</evidence>
<keyword evidence="9" id="KW-0479">Metal-binding</keyword>
<organism evidence="22 23">
    <name type="scientific">Cobetia amphilecti</name>
    <dbReference type="NCBI Taxonomy" id="1055104"/>
    <lineage>
        <taxon>Bacteria</taxon>
        <taxon>Pseudomonadati</taxon>
        <taxon>Pseudomonadota</taxon>
        <taxon>Gammaproteobacteria</taxon>
        <taxon>Oceanospirillales</taxon>
        <taxon>Halomonadaceae</taxon>
        <taxon>Cobetia</taxon>
    </lineage>
</organism>
<dbReference type="GO" id="GO:0046872">
    <property type="term" value="F:metal ion binding"/>
    <property type="evidence" value="ECO:0007669"/>
    <property type="project" value="UniProtKB-KW"/>
</dbReference>
<accession>A0AAP4WUQ3</accession>
<evidence type="ECO:0000256" key="18">
    <source>
        <dbReference type="ARBA" id="ARBA00047808"/>
    </source>
</evidence>
<comment type="pathway">
    <text evidence="2">Cofactor biosynthesis; tetrahydrofolate biosynthesis; 7,8-dihydrofolate from 2-amino-4-hydroxy-6-hydroxymethyl-7,8-dihydropteridine diphosphate and 4-aminobenzoate: step 2/2.</text>
</comment>
<evidence type="ECO:0000256" key="17">
    <source>
        <dbReference type="ARBA" id="ARBA00047493"/>
    </source>
</evidence>
<dbReference type="EC" id="6.3.2.12" evidence="5"/>
<dbReference type="PANTHER" id="PTHR11136:SF0">
    <property type="entry name" value="DIHYDROFOLATE SYNTHETASE-RELATED"/>
    <property type="match status" value="1"/>
</dbReference>